<evidence type="ECO:0000256" key="6">
    <source>
        <dbReference type="SAM" id="Phobius"/>
    </source>
</evidence>
<proteinExistence type="predicted"/>
<keyword evidence="4 6" id="KW-1133">Transmembrane helix</keyword>
<sequence length="277" mass="31402">MAALIKWIKGILNKIKDDHVSAYAAQSAFFIILSAVPFLMLLLILLKYVPLETETLIDNIGDFFPADTGKFIIYIIQEINTKTSGTVLSITIIALLWSSGKGILSLSRGMNSIYGIKETRNYVLLRIISTIYTLIFAFMIIFTLVVLVFGNRIYLWICEKLPFLNDVAAFLISIRTISAMAILTLFFLIFYKVLPNKKVSFYHQLPGAVFSGLGWMITSYIFSIYVDFSGGLSNMYGSLTSIIVTMLWLYFCMNIFFLGAELNILWFSPDRKKILSI</sequence>
<dbReference type="EMBL" id="JACHFW010000009">
    <property type="protein sequence ID" value="MBB5265183.1"/>
    <property type="molecule type" value="Genomic_DNA"/>
</dbReference>
<evidence type="ECO:0000256" key="2">
    <source>
        <dbReference type="ARBA" id="ARBA00022475"/>
    </source>
</evidence>
<dbReference type="RefSeq" id="WP_183774832.1">
    <property type="nucleotide sequence ID" value="NZ_CAWVEG010000133.1"/>
</dbReference>
<evidence type="ECO:0000256" key="3">
    <source>
        <dbReference type="ARBA" id="ARBA00022692"/>
    </source>
</evidence>
<keyword evidence="5 6" id="KW-0472">Membrane</keyword>
<gene>
    <name evidence="7" type="ORF">HNP82_002322</name>
</gene>
<feature type="transmembrane region" description="Helical" evidence="6">
    <location>
        <begin position="205"/>
        <end position="226"/>
    </location>
</feature>
<dbReference type="PANTHER" id="PTHR30213">
    <property type="entry name" value="INNER MEMBRANE PROTEIN YHJD"/>
    <property type="match status" value="1"/>
</dbReference>
<feature type="transmembrane region" description="Helical" evidence="6">
    <location>
        <begin position="246"/>
        <end position="267"/>
    </location>
</feature>
<dbReference type="Proteomes" id="UP000543642">
    <property type="component" value="Unassembled WGS sequence"/>
</dbReference>
<accession>A0A7W8HB82</accession>
<keyword evidence="2" id="KW-1003">Cell membrane</keyword>
<keyword evidence="8" id="KW-1185">Reference proteome</keyword>
<feature type="transmembrane region" description="Helical" evidence="6">
    <location>
        <begin position="87"/>
        <end position="106"/>
    </location>
</feature>
<dbReference type="AlphaFoldDB" id="A0A7W8HB82"/>
<name>A0A7W8HB82_9FIRM</name>
<dbReference type="NCBIfam" id="TIGR00765">
    <property type="entry name" value="yihY_not_rbn"/>
    <property type="match status" value="1"/>
</dbReference>
<feature type="transmembrane region" description="Helical" evidence="6">
    <location>
        <begin position="127"/>
        <end position="149"/>
    </location>
</feature>
<dbReference type="Pfam" id="PF03631">
    <property type="entry name" value="Virul_fac_BrkB"/>
    <property type="match status" value="1"/>
</dbReference>
<dbReference type="GO" id="GO:0005886">
    <property type="term" value="C:plasma membrane"/>
    <property type="evidence" value="ECO:0007669"/>
    <property type="project" value="UniProtKB-SubCell"/>
</dbReference>
<keyword evidence="3 6" id="KW-0812">Transmembrane</keyword>
<dbReference type="InterPro" id="IPR017039">
    <property type="entry name" value="Virul_fac_BrkB"/>
</dbReference>
<comment type="caution">
    <text evidence="7">The sequence shown here is derived from an EMBL/GenBank/DDBJ whole genome shotgun (WGS) entry which is preliminary data.</text>
</comment>
<feature type="transmembrane region" description="Helical" evidence="6">
    <location>
        <begin position="20"/>
        <end position="46"/>
    </location>
</feature>
<evidence type="ECO:0000256" key="5">
    <source>
        <dbReference type="ARBA" id="ARBA00023136"/>
    </source>
</evidence>
<dbReference type="PIRSF" id="PIRSF035875">
    <property type="entry name" value="RNase_BN"/>
    <property type="match status" value="1"/>
</dbReference>
<organism evidence="7 8">
    <name type="scientific">Catenibacillus scindens</name>
    <dbReference type="NCBI Taxonomy" id="673271"/>
    <lineage>
        <taxon>Bacteria</taxon>
        <taxon>Bacillati</taxon>
        <taxon>Bacillota</taxon>
        <taxon>Clostridia</taxon>
        <taxon>Lachnospirales</taxon>
        <taxon>Lachnospiraceae</taxon>
        <taxon>Catenibacillus</taxon>
    </lineage>
</organism>
<protein>
    <submittedName>
        <fullName evidence="7">Membrane protein</fullName>
    </submittedName>
</protein>
<dbReference type="PANTHER" id="PTHR30213:SF0">
    <property type="entry name" value="UPF0761 MEMBRANE PROTEIN YIHY"/>
    <property type="match status" value="1"/>
</dbReference>
<evidence type="ECO:0000313" key="8">
    <source>
        <dbReference type="Proteomes" id="UP000543642"/>
    </source>
</evidence>
<reference evidence="7 8" key="1">
    <citation type="submission" date="2020-08" db="EMBL/GenBank/DDBJ databases">
        <title>Genomic Encyclopedia of Type Strains, Phase IV (KMG-IV): sequencing the most valuable type-strain genomes for metagenomic binning, comparative biology and taxonomic classification.</title>
        <authorList>
            <person name="Goeker M."/>
        </authorList>
    </citation>
    <scope>NUCLEOTIDE SEQUENCE [LARGE SCALE GENOMIC DNA]</scope>
    <source>
        <strain evidence="7 8">DSM 106146</strain>
    </source>
</reference>
<comment type="subcellular location">
    <subcellularLocation>
        <location evidence="1">Cell membrane</location>
        <topology evidence="1">Multi-pass membrane protein</topology>
    </subcellularLocation>
</comment>
<evidence type="ECO:0000256" key="4">
    <source>
        <dbReference type="ARBA" id="ARBA00022989"/>
    </source>
</evidence>
<feature type="transmembrane region" description="Helical" evidence="6">
    <location>
        <begin position="169"/>
        <end position="193"/>
    </location>
</feature>
<evidence type="ECO:0000256" key="1">
    <source>
        <dbReference type="ARBA" id="ARBA00004651"/>
    </source>
</evidence>
<evidence type="ECO:0000313" key="7">
    <source>
        <dbReference type="EMBL" id="MBB5265183.1"/>
    </source>
</evidence>